<dbReference type="VEuPathDB" id="TrichDB:TVAGG3_0297830"/>
<reference evidence="1" key="2">
    <citation type="journal article" date="2007" name="Science">
        <title>Draft genome sequence of the sexually transmitted pathogen Trichomonas vaginalis.</title>
        <authorList>
            <person name="Carlton J.M."/>
            <person name="Hirt R.P."/>
            <person name="Silva J.C."/>
            <person name="Delcher A.L."/>
            <person name="Schatz M."/>
            <person name="Zhao Q."/>
            <person name="Wortman J.R."/>
            <person name="Bidwell S.L."/>
            <person name="Alsmark U.C.M."/>
            <person name="Besteiro S."/>
            <person name="Sicheritz-Ponten T."/>
            <person name="Noel C.J."/>
            <person name="Dacks J.B."/>
            <person name="Foster P.G."/>
            <person name="Simillion C."/>
            <person name="Van de Peer Y."/>
            <person name="Miranda-Saavedra D."/>
            <person name="Barton G.J."/>
            <person name="Westrop G.D."/>
            <person name="Mueller S."/>
            <person name="Dessi D."/>
            <person name="Fiori P.L."/>
            <person name="Ren Q."/>
            <person name="Paulsen I."/>
            <person name="Zhang H."/>
            <person name="Bastida-Corcuera F.D."/>
            <person name="Simoes-Barbosa A."/>
            <person name="Brown M.T."/>
            <person name="Hayes R.D."/>
            <person name="Mukherjee M."/>
            <person name="Okumura C.Y."/>
            <person name="Schneider R."/>
            <person name="Smith A.J."/>
            <person name="Vanacova S."/>
            <person name="Villalvazo M."/>
            <person name="Haas B.J."/>
            <person name="Pertea M."/>
            <person name="Feldblyum T.V."/>
            <person name="Utterback T.R."/>
            <person name="Shu C.L."/>
            <person name="Osoegawa K."/>
            <person name="de Jong P.J."/>
            <person name="Hrdy I."/>
            <person name="Horvathova L."/>
            <person name="Zubacova Z."/>
            <person name="Dolezal P."/>
            <person name="Malik S.B."/>
            <person name="Logsdon J.M. Jr."/>
            <person name="Henze K."/>
            <person name="Gupta A."/>
            <person name="Wang C.C."/>
            <person name="Dunne R.L."/>
            <person name="Upcroft J.A."/>
            <person name="Upcroft P."/>
            <person name="White O."/>
            <person name="Salzberg S.L."/>
            <person name="Tang P."/>
            <person name="Chiu C.-H."/>
            <person name="Lee Y.-S."/>
            <person name="Embley T.M."/>
            <person name="Coombs G.H."/>
            <person name="Mottram J.C."/>
            <person name="Tachezy J."/>
            <person name="Fraser-Liggett C.M."/>
            <person name="Johnson P.J."/>
        </authorList>
    </citation>
    <scope>NUCLEOTIDE SEQUENCE [LARGE SCALE GENOMIC DNA]</scope>
    <source>
        <strain evidence="1">G3</strain>
    </source>
</reference>
<accession>A2GR04</accession>
<evidence type="ECO:0000313" key="2">
    <source>
        <dbReference type="Proteomes" id="UP000001542"/>
    </source>
</evidence>
<reference evidence="1" key="1">
    <citation type="submission" date="2006-10" db="EMBL/GenBank/DDBJ databases">
        <authorList>
            <person name="Amadeo P."/>
            <person name="Zhao Q."/>
            <person name="Wortman J."/>
            <person name="Fraser-Liggett C."/>
            <person name="Carlton J."/>
        </authorList>
    </citation>
    <scope>NUCLEOTIDE SEQUENCE</scope>
    <source>
        <strain evidence="1">G3</strain>
    </source>
</reference>
<name>A2GR04_TRIV3</name>
<organism evidence="1 2">
    <name type="scientific">Trichomonas vaginalis (strain ATCC PRA-98 / G3)</name>
    <dbReference type="NCBI Taxonomy" id="412133"/>
    <lineage>
        <taxon>Eukaryota</taxon>
        <taxon>Metamonada</taxon>
        <taxon>Parabasalia</taxon>
        <taxon>Trichomonadida</taxon>
        <taxon>Trichomonadidae</taxon>
        <taxon>Trichomonas</taxon>
    </lineage>
</organism>
<dbReference type="InParanoid" id="A2GR04"/>
<evidence type="ECO:0000313" key="1">
    <source>
        <dbReference type="EMBL" id="EAX80413.1"/>
    </source>
</evidence>
<dbReference type="AlphaFoldDB" id="A2GR04"/>
<sequence length="624" mass="67851">TATAVASTNKTEWTFKVNAPEDHNKTKLLVVVEFAANHTSELGTGNVTYSDTLSTPVIDRVLYNDGNEVISGNLYSAKIILKNNLTITKTYYLFATESNASSASVTSVKTSQNVSTATAVASTNKTEWTFKVNAPEDHNKTKLLVVVEFAANHTSELGTGNVTYSDTLSTPVIDRVLYNDGNEVISGNLYSAKIILKNNLTITKTYYLFATESNASSASVTSVKTSQNVSTATAVASTNKTEWTFKVNAPEDHNKTKLLVVVEFAANHTSELGTGNVTYSDTLSTPVIDRVFTRWATSNFRQLYSAKIILKSNLTITKTYYLFATESNASSASVTSVKTSQNVSTATAVASTNKTEWTFKVNAPEDHNKTKLLVVVEFAANHTSELGTGNVTYSDTLSTPVIDRVLYNDGNEVISGNLYSAKIILKNNLTITKTYYLFATESNASSASVTSVKTSQNVSTATAVASTNKTEWTFKVNAPEDHNKTKLLVVVEFAANHTSELGTGNVTYSDTLSTPVIDRVLYNDGNEVISGNLYSAKIILKNNLTITKTYYLFATESNASSASVTSVKTSQNVSTATAVASTNKTEWTFKVNAPEDHNKTKLLVVVEFAAQSYIRVRYRQCYIF</sequence>
<dbReference type="Proteomes" id="UP000001542">
    <property type="component" value="Unassembled WGS sequence"/>
</dbReference>
<feature type="non-terminal residue" evidence="1">
    <location>
        <position position="1"/>
    </location>
</feature>
<dbReference type="EMBL" id="DS118777">
    <property type="protein sequence ID" value="EAX80413.1"/>
    <property type="molecule type" value="Genomic_DNA"/>
</dbReference>
<proteinExistence type="predicted"/>
<dbReference type="VEuPathDB" id="TrichDB:TVAG_177670"/>
<gene>
    <name evidence="1" type="ORF">TVAG_177670</name>
</gene>
<protein>
    <submittedName>
        <fullName evidence="1">Uncharacterized protein</fullName>
    </submittedName>
</protein>
<keyword evidence="2" id="KW-1185">Reference proteome</keyword>